<evidence type="ECO:0000256" key="1">
    <source>
        <dbReference type="ARBA" id="ARBA00022741"/>
    </source>
</evidence>
<evidence type="ECO:0000259" key="9">
    <source>
        <dbReference type="PROSITE" id="PS51194"/>
    </source>
</evidence>
<dbReference type="GO" id="GO:0003676">
    <property type="term" value="F:nucleic acid binding"/>
    <property type="evidence" value="ECO:0007669"/>
    <property type="project" value="InterPro"/>
</dbReference>
<dbReference type="GO" id="GO:0003724">
    <property type="term" value="F:RNA helicase activity"/>
    <property type="evidence" value="ECO:0007669"/>
    <property type="project" value="InterPro"/>
</dbReference>
<dbReference type="Pfam" id="PF00271">
    <property type="entry name" value="Helicase_C"/>
    <property type="match status" value="1"/>
</dbReference>
<gene>
    <name evidence="11" type="primary">rhlE</name>
    <name evidence="11" type="ordered locus">RMA_1053</name>
</gene>
<name>A8F2F8_RICM5</name>
<feature type="region of interest" description="Disordered" evidence="7">
    <location>
        <begin position="365"/>
        <end position="415"/>
    </location>
</feature>
<dbReference type="Pfam" id="PF00270">
    <property type="entry name" value="DEAD"/>
    <property type="match status" value="1"/>
</dbReference>
<evidence type="ECO:0000259" key="10">
    <source>
        <dbReference type="PROSITE" id="PS51195"/>
    </source>
</evidence>
<dbReference type="InterPro" id="IPR050079">
    <property type="entry name" value="DEAD_box_RNA_helicase"/>
</dbReference>
<dbReference type="PANTHER" id="PTHR47959">
    <property type="entry name" value="ATP-DEPENDENT RNA HELICASE RHLE-RELATED"/>
    <property type="match status" value="1"/>
</dbReference>
<dbReference type="PROSITE" id="PS51195">
    <property type="entry name" value="Q_MOTIF"/>
    <property type="match status" value="1"/>
</dbReference>
<evidence type="ECO:0000313" key="12">
    <source>
        <dbReference type="Proteomes" id="UP000001311"/>
    </source>
</evidence>
<dbReference type="GO" id="GO:0005829">
    <property type="term" value="C:cytosol"/>
    <property type="evidence" value="ECO:0007669"/>
    <property type="project" value="TreeGrafter"/>
</dbReference>
<feature type="domain" description="Helicase ATP-binding" evidence="8">
    <location>
        <begin position="35"/>
        <end position="203"/>
    </location>
</feature>
<dbReference type="InterPro" id="IPR001650">
    <property type="entry name" value="Helicase_C-like"/>
</dbReference>
<evidence type="ECO:0000256" key="2">
    <source>
        <dbReference type="ARBA" id="ARBA00022801"/>
    </source>
</evidence>
<dbReference type="Gene3D" id="3.40.50.300">
    <property type="entry name" value="P-loop containing nucleotide triphosphate hydrolases"/>
    <property type="match status" value="2"/>
</dbReference>
<evidence type="ECO:0000256" key="6">
    <source>
        <dbReference type="PROSITE-ProRule" id="PRU00552"/>
    </source>
</evidence>
<feature type="domain" description="DEAD-box RNA helicase Q" evidence="10">
    <location>
        <begin position="4"/>
        <end position="32"/>
    </location>
</feature>
<feature type="short sequence motif" description="Q motif" evidence="6">
    <location>
        <begin position="4"/>
        <end position="32"/>
    </location>
</feature>
<dbReference type="CDD" id="cd00268">
    <property type="entry name" value="DEADc"/>
    <property type="match status" value="1"/>
</dbReference>
<dbReference type="InterPro" id="IPR044742">
    <property type="entry name" value="DEAD/DEAH_RhlB"/>
</dbReference>
<comment type="similarity">
    <text evidence="5">Belongs to the DEAD box helicase family.</text>
</comment>
<keyword evidence="2" id="KW-0378">Hydrolase</keyword>
<dbReference type="InterPro" id="IPR011545">
    <property type="entry name" value="DEAD/DEAH_box_helicase_dom"/>
</dbReference>
<organism evidence="11 12">
    <name type="scientific">Rickettsia massiliae (strain Mtu5)</name>
    <dbReference type="NCBI Taxonomy" id="416276"/>
    <lineage>
        <taxon>Bacteria</taxon>
        <taxon>Pseudomonadati</taxon>
        <taxon>Pseudomonadota</taxon>
        <taxon>Alphaproteobacteria</taxon>
        <taxon>Rickettsiales</taxon>
        <taxon>Rickettsiaceae</taxon>
        <taxon>Rickettsieae</taxon>
        <taxon>Rickettsia</taxon>
        <taxon>spotted fever group</taxon>
    </lineage>
</organism>
<keyword evidence="1" id="KW-0547">Nucleotide-binding</keyword>
<dbReference type="InterPro" id="IPR027417">
    <property type="entry name" value="P-loop_NTPase"/>
</dbReference>
<dbReference type="PANTHER" id="PTHR47959:SF1">
    <property type="entry name" value="ATP-DEPENDENT RNA HELICASE DBPA"/>
    <property type="match status" value="1"/>
</dbReference>
<protein>
    <submittedName>
        <fullName evidence="11">ATP-dependent RNA helicase RhlE</fullName>
    </submittedName>
</protein>
<dbReference type="InterPro" id="IPR014001">
    <property type="entry name" value="Helicase_ATP-bd"/>
</dbReference>
<dbReference type="KEGG" id="rms:RMA_1053"/>
<dbReference type="Proteomes" id="UP000001311">
    <property type="component" value="Chromosome"/>
</dbReference>
<dbReference type="InterPro" id="IPR014014">
    <property type="entry name" value="RNA_helicase_DEAD_Q_motif"/>
</dbReference>
<dbReference type="CDD" id="cd18787">
    <property type="entry name" value="SF2_C_DEAD"/>
    <property type="match status" value="1"/>
</dbReference>
<dbReference type="HOGENOM" id="CLU_003041_1_3_5"/>
<feature type="compositionally biased region" description="Basic and acidic residues" evidence="7">
    <location>
        <begin position="384"/>
        <end position="402"/>
    </location>
</feature>
<keyword evidence="4" id="KW-0067">ATP-binding</keyword>
<dbReference type="AlphaFoldDB" id="A8F2F8"/>
<dbReference type="GO" id="GO:0016787">
    <property type="term" value="F:hydrolase activity"/>
    <property type="evidence" value="ECO:0007669"/>
    <property type="project" value="UniProtKB-KW"/>
</dbReference>
<dbReference type="SUPFAM" id="SSF52540">
    <property type="entry name" value="P-loop containing nucleoside triphosphate hydrolases"/>
    <property type="match status" value="1"/>
</dbReference>
<evidence type="ECO:0000313" key="11">
    <source>
        <dbReference type="EMBL" id="ABV85094.1"/>
    </source>
</evidence>
<dbReference type="PROSITE" id="PS51194">
    <property type="entry name" value="HELICASE_CTER"/>
    <property type="match status" value="1"/>
</dbReference>
<feature type="domain" description="Helicase C-terminal" evidence="9">
    <location>
        <begin position="223"/>
        <end position="373"/>
    </location>
</feature>
<evidence type="ECO:0000259" key="8">
    <source>
        <dbReference type="PROSITE" id="PS51192"/>
    </source>
</evidence>
<dbReference type="GO" id="GO:0005524">
    <property type="term" value="F:ATP binding"/>
    <property type="evidence" value="ECO:0007669"/>
    <property type="project" value="UniProtKB-KW"/>
</dbReference>
<sequence>MLDYIMKNFNLSEELIIALETMNITEPTEIQKQSIPVAMAGSDILASSQTGSGKTLAYLLPLIDSFIKNKTTALILVPTRELATQIHSTLNKVTISYKINSAVLIGGEPMPKQFMQLKKNPKVIIGTPGRIIDHLNRGSLKIDRIGITVLDEMDRMLDMGMKEQLEEINKFLPEKRQVLMFSATMPKHIIAVSQKYLNNPVRITVGATNKAAAEIKQESMHVSDKEKFSELTKQLGNREGSVIIFVKTKRSADQLAKMLKYENHTAEAIHGDLSQRQRERVILSFRKSNHRIMVATDVAARGLDIPHTQHVINYDLPMCPEDYLHRIGRTGRAGATGYALSFISPDDVIRWHAIDRLVNKGESTLRSEFRSDKNNRKRSFGKRAGGDGKKFNSFDSSRKRTFDGNSYGNKRKKVS</sequence>
<dbReference type="EMBL" id="CP000683">
    <property type="protein sequence ID" value="ABV85094.1"/>
    <property type="molecule type" value="Genomic_DNA"/>
</dbReference>
<evidence type="ECO:0000256" key="4">
    <source>
        <dbReference type="ARBA" id="ARBA00022840"/>
    </source>
</evidence>
<dbReference type="SMART" id="SM00490">
    <property type="entry name" value="HELICc"/>
    <property type="match status" value="1"/>
</dbReference>
<feature type="compositionally biased region" description="Basic and acidic residues" evidence="7">
    <location>
        <begin position="365"/>
        <end position="374"/>
    </location>
</feature>
<keyword evidence="3 11" id="KW-0347">Helicase</keyword>
<dbReference type="PROSITE" id="PS51192">
    <property type="entry name" value="HELICASE_ATP_BIND_1"/>
    <property type="match status" value="1"/>
</dbReference>
<evidence type="ECO:0000256" key="5">
    <source>
        <dbReference type="ARBA" id="ARBA00038437"/>
    </source>
</evidence>
<evidence type="ECO:0000256" key="3">
    <source>
        <dbReference type="ARBA" id="ARBA00022806"/>
    </source>
</evidence>
<accession>A8F2F8</accession>
<reference evidence="11 12" key="1">
    <citation type="journal article" date="2007" name="Genome Res.">
        <title>Lateral gene transfer between obligate intracellular bacteria: evidence from the Rickettsia massiliae genome.</title>
        <authorList>
            <person name="Blanc G."/>
            <person name="Ogata H."/>
            <person name="Robert C."/>
            <person name="Audic S."/>
            <person name="Claverie J.-M."/>
            <person name="Raoult D."/>
        </authorList>
    </citation>
    <scope>NUCLEOTIDE SEQUENCE [LARGE SCALE GENOMIC DNA]</scope>
    <source>
        <strain evidence="12">Mtu5</strain>
    </source>
</reference>
<dbReference type="SMART" id="SM00487">
    <property type="entry name" value="DEXDc"/>
    <property type="match status" value="1"/>
</dbReference>
<keyword evidence="12" id="KW-1185">Reference proteome</keyword>
<evidence type="ECO:0000256" key="7">
    <source>
        <dbReference type="SAM" id="MobiDB-lite"/>
    </source>
</evidence>
<proteinExistence type="inferred from homology"/>